<evidence type="ECO:0000256" key="7">
    <source>
        <dbReference type="HAMAP-Rule" id="MF_01325"/>
    </source>
</evidence>
<dbReference type="Pfam" id="PF00297">
    <property type="entry name" value="Ribosomal_L3"/>
    <property type="match status" value="1"/>
</dbReference>
<evidence type="ECO:0000256" key="3">
    <source>
        <dbReference type="ARBA" id="ARBA00022884"/>
    </source>
</evidence>
<evidence type="ECO:0000256" key="6">
    <source>
        <dbReference type="ARBA" id="ARBA00035243"/>
    </source>
</evidence>
<dbReference type="GO" id="GO:0006412">
    <property type="term" value="P:translation"/>
    <property type="evidence" value="ECO:0007669"/>
    <property type="project" value="UniProtKB-UniRule"/>
</dbReference>
<sequence>MKFLLGTKEYMTQTFDGEGRVHVGTVVRSGPCTVTQVKSVEKDGYVAVQIGFGKTKRQTKAEAGHTAELGPLRTLREFRSNDVKEMADVARGQQMDVSIFAEGDKISVSGTSKGKGFQGVVKRHGFAGGPRTHGQKHSEREPGSIGATGPQRVFKGRRMGGRMGSDRVRVKSLHIIAVDPEAQTLIVSGALPGRRGTILEIRGE</sequence>
<dbReference type="PANTHER" id="PTHR11229:SF16">
    <property type="entry name" value="LARGE RIBOSOMAL SUBUNIT PROTEIN UL3C"/>
    <property type="match status" value="1"/>
</dbReference>
<name>A0A2H0RDK4_9BACT</name>
<dbReference type="GO" id="GO:0003735">
    <property type="term" value="F:structural constituent of ribosome"/>
    <property type="evidence" value="ECO:0007669"/>
    <property type="project" value="UniProtKB-UniRule"/>
</dbReference>
<evidence type="ECO:0000313" key="10">
    <source>
        <dbReference type="Proteomes" id="UP000228767"/>
    </source>
</evidence>
<accession>A0A2H0RDK4</accession>
<organism evidence="9 10">
    <name type="scientific">Candidatus Vogelbacteria bacterium CG10_big_fil_rev_8_21_14_0_10_51_16</name>
    <dbReference type="NCBI Taxonomy" id="1975045"/>
    <lineage>
        <taxon>Bacteria</taxon>
        <taxon>Candidatus Vogeliibacteriota</taxon>
    </lineage>
</organism>
<keyword evidence="5 7" id="KW-0687">Ribonucleoprotein</keyword>
<dbReference type="EMBL" id="PCYI01000027">
    <property type="protein sequence ID" value="PIR44553.1"/>
    <property type="molecule type" value="Genomic_DNA"/>
</dbReference>
<reference evidence="9 10" key="1">
    <citation type="submission" date="2017-09" db="EMBL/GenBank/DDBJ databases">
        <title>Depth-based differentiation of microbial function through sediment-hosted aquifers and enrichment of novel symbionts in the deep terrestrial subsurface.</title>
        <authorList>
            <person name="Probst A.J."/>
            <person name="Ladd B."/>
            <person name="Jarett J.K."/>
            <person name="Geller-Mcgrath D.E."/>
            <person name="Sieber C.M."/>
            <person name="Emerson J.B."/>
            <person name="Anantharaman K."/>
            <person name="Thomas B.C."/>
            <person name="Malmstrom R."/>
            <person name="Stieglmeier M."/>
            <person name="Klingl A."/>
            <person name="Woyke T."/>
            <person name="Ryan C.M."/>
            <person name="Banfield J.F."/>
        </authorList>
    </citation>
    <scope>NUCLEOTIDE SEQUENCE [LARGE SCALE GENOMIC DNA]</scope>
    <source>
        <strain evidence="9">CG10_big_fil_rev_8_21_14_0_10_51_16</strain>
    </source>
</reference>
<dbReference type="InterPro" id="IPR000597">
    <property type="entry name" value="Ribosomal_uL3"/>
</dbReference>
<evidence type="ECO:0000256" key="1">
    <source>
        <dbReference type="ARBA" id="ARBA00006540"/>
    </source>
</evidence>
<evidence type="ECO:0000256" key="2">
    <source>
        <dbReference type="ARBA" id="ARBA00022730"/>
    </source>
</evidence>
<gene>
    <name evidence="7" type="primary">rplC</name>
    <name evidence="9" type="ORF">COV10_04255</name>
</gene>
<evidence type="ECO:0000256" key="4">
    <source>
        <dbReference type="ARBA" id="ARBA00022980"/>
    </source>
</evidence>
<dbReference type="Gene3D" id="2.40.30.10">
    <property type="entry name" value="Translation factors"/>
    <property type="match status" value="1"/>
</dbReference>
<proteinExistence type="inferred from homology"/>
<dbReference type="Proteomes" id="UP000228767">
    <property type="component" value="Unassembled WGS sequence"/>
</dbReference>
<dbReference type="AlphaFoldDB" id="A0A2H0RDK4"/>
<dbReference type="InterPro" id="IPR019927">
    <property type="entry name" value="Ribosomal_uL3_bac/org-type"/>
</dbReference>
<dbReference type="PANTHER" id="PTHR11229">
    <property type="entry name" value="50S RIBOSOMAL PROTEIN L3"/>
    <property type="match status" value="1"/>
</dbReference>
<dbReference type="FunFam" id="2.40.30.10:FF:000004">
    <property type="entry name" value="50S ribosomal protein L3"/>
    <property type="match status" value="1"/>
</dbReference>
<dbReference type="GO" id="GO:0022625">
    <property type="term" value="C:cytosolic large ribosomal subunit"/>
    <property type="evidence" value="ECO:0007669"/>
    <property type="project" value="TreeGrafter"/>
</dbReference>
<comment type="function">
    <text evidence="7">One of the primary rRNA binding proteins, it binds directly near the 3'-end of the 23S rRNA, where it nucleates assembly of the 50S subunit.</text>
</comment>
<protein>
    <recommendedName>
        <fullName evidence="6 7">Large ribosomal subunit protein uL3</fullName>
    </recommendedName>
</protein>
<comment type="caution">
    <text evidence="9">The sequence shown here is derived from an EMBL/GenBank/DDBJ whole genome shotgun (WGS) entry which is preliminary data.</text>
</comment>
<keyword evidence="3 7" id="KW-0694">RNA-binding</keyword>
<feature type="region of interest" description="Disordered" evidence="8">
    <location>
        <begin position="126"/>
        <end position="150"/>
    </location>
</feature>
<evidence type="ECO:0000256" key="8">
    <source>
        <dbReference type="SAM" id="MobiDB-lite"/>
    </source>
</evidence>
<evidence type="ECO:0000313" key="9">
    <source>
        <dbReference type="EMBL" id="PIR44553.1"/>
    </source>
</evidence>
<dbReference type="Gene3D" id="3.30.160.810">
    <property type="match status" value="1"/>
</dbReference>
<dbReference type="GO" id="GO:0019843">
    <property type="term" value="F:rRNA binding"/>
    <property type="evidence" value="ECO:0007669"/>
    <property type="project" value="UniProtKB-UniRule"/>
</dbReference>
<comment type="similarity">
    <text evidence="1 7">Belongs to the universal ribosomal protein uL3 family.</text>
</comment>
<keyword evidence="4 7" id="KW-0689">Ribosomal protein</keyword>
<dbReference type="HAMAP" id="MF_01325_B">
    <property type="entry name" value="Ribosomal_uL3_B"/>
    <property type="match status" value="1"/>
</dbReference>
<dbReference type="SUPFAM" id="SSF50447">
    <property type="entry name" value="Translation proteins"/>
    <property type="match status" value="1"/>
</dbReference>
<dbReference type="InterPro" id="IPR009000">
    <property type="entry name" value="Transl_B-barrel_sf"/>
</dbReference>
<keyword evidence="2 7" id="KW-0699">rRNA-binding</keyword>
<comment type="subunit">
    <text evidence="7">Part of the 50S ribosomal subunit. Forms a cluster with proteins L14 and L19.</text>
</comment>
<evidence type="ECO:0000256" key="5">
    <source>
        <dbReference type="ARBA" id="ARBA00023274"/>
    </source>
</evidence>
<dbReference type="NCBIfam" id="TIGR03625">
    <property type="entry name" value="L3_bact"/>
    <property type="match status" value="1"/>
</dbReference>